<reference evidence="8 9" key="1">
    <citation type="journal article" date="2019" name="Nat. Plants">
        <title>Stout camphor tree genome fills gaps in understanding of flowering plant genome evolution.</title>
        <authorList>
            <person name="Chaw S.M."/>
            <person name="Liu Y.C."/>
            <person name="Wu Y.W."/>
            <person name="Wang H.Y."/>
            <person name="Lin C.I."/>
            <person name="Wu C.S."/>
            <person name="Ke H.M."/>
            <person name="Chang L.Y."/>
            <person name="Hsu C.Y."/>
            <person name="Yang H.T."/>
            <person name="Sudianto E."/>
            <person name="Hsu M.H."/>
            <person name="Wu K.P."/>
            <person name="Wang L.N."/>
            <person name="Leebens-Mack J.H."/>
            <person name="Tsai I.J."/>
        </authorList>
    </citation>
    <scope>NUCLEOTIDE SEQUENCE [LARGE SCALE GENOMIC DNA]</scope>
    <source>
        <strain evidence="9">cv. Chaw 1501</strain>
        <tissue evidence="8">Young leaves</tissue>
    </source>
</reference>
<organism evidence="8 9">
    <name type="scientific">Cinnamomum micranthum f. kanehirae</name>
    <dbReference type="NCBI Taxonomy" id="337451"/>
    <lineage>
        <taxon>Eukaryota</taxon>
        <taxon>Viridiplantae</taxon>
        <taxon>Streptophyta</taxon>
        <taxon>Embryophyta</taxon>
        <taxon>Tracheophyta</taxon>
        <taxon>Spermatophyta</taxon>
        <taxon>Magnoliopsida</taxon>
        <taxon>Magnoliidae</taxon>
        <taxon>Laurales</taxon>
        <taxon>Lauraceae</taxon>
        <taxon>Cinnamomum</taxon>
    </lineage>
</organism>
<dbReference type="InterPro" id="IPR044974">
    <property type="entry name" value="Disease_R_plants"/>
</dbReference>
<dbReference type="STRING" id="337451.A0A3S3NQ33"/>
<dbReference type="Gene3D" id="1.10.8.430">
    <property type="entry name" value="Helical domain of apoptotic protease-activating factors"/>
    <property type="match status" value="1"/>
</dbReference>
<evidence type="ECO:0000259" key="6">
    <source>
        <dbReference type="Pfam" id="PF23559"/>
    </source>
</evidence>
<keyword evidence="1" id="KW-0677">Repeat</keyword>
<dbReference type="InterPro" id="IPR032675">
    <property type="entry name" value="LRR_dom_sf"/>
</dbReference>
<dbReference type="InterPro" id="IPR027417">
    <property type="entry name" value="P-loop_NTPase"/>
</dbReference>
<comment type="caution">
    <text evidence="8">The sequence shown here is derived from an EMBL/GenBank/DDBJ whole genome shotgun (WGS) entry which is preliminary data.</text>
</comment>
<evidence type="ECO:0000256" key="1">
    <source>
        <dbReference type="ARBA" id="ARBA00022737"/>
    </source>
</evidence>
<dbReference type="Gene3D" id="3.80.10.10">
    <property type="entry name" value="Ribonuclease Inhibitor"/>
    <property type="match status" value="2"/>
</dbReference>
<feature type="domain" description="Disease resistance protein winged helix" evidence="6">
    <location>
        <begin position="462"/>
        <end position="532"/>
    </location>
</feature>
<sequence length="876" mass="100814">MVLLPFNASQHEFGMYLALGFRQIFMGNKPDYQFILKLAAVAYVVEKLGDLLFEKAPLGGVYVDLKWIQRELDEIQFFLKDADSKQNTDERVRKWVAEIRDVSYEVEDVIDIFIYNQRRRHGFLGPVNRFFSERMARSDVAKQIEQIKLKISEISIRKETYGIIRDVNEGRHEASSARKGLEDRWRFSTSLEEMEVVGQQKEISALIKEQLMNGEPRRCVIPIIGMAGSGKTTLAQKVYHDVIHDFDCHAFICLSRQDENRDILMRIVRSLTGLRLEDMEKEDEDDLWIKIRNRLRRRYLVVIDDISSMKALNMLKLVLPDAMNKSRVMFTTSITEVALHADPSSHPHETRLLDHNESWELFMRKIFPGGNPSTACPSELKDKIHKRCGGLPLAILVLGGLLARKDISAWSEVLDSIPESSQQSKEIDKKDHNLLSSLSKILALSYWDLPHYLKPCFLYLGLFPEAYGIDSRKLIRLWIAEGFIQRRENRIMEDTAEDYLKELVDRSMIQVLWNESNGSIGGCYIHKHLRDLSISKARRNNFFTIHNPDNNCSFSTTVRRLALHCSIDRYHPTMTLRSILSFCNFDISQLEFRKAKLLRVVHQDYEAIFPKVASNKEVGEFVHLRYLSHASGSLVSSFGDLDNLQTIIANRVGSSLPNSISNLGQLRHLEAIAFEDIGNLPVNNLTNLQTLCLREGSWIEDGFGKLTNLRELAIYGSTHKYKALSDSIDKLKNLRSLTLDGWRLPVLMPFTDHLCLYHMSLIGQINKLEELPPNLTELTLEYSLLKQDVISMLEKLPFLKILRLHCNSYHGGILTCTSGGFPKLELLQLVDLPLFQWIVEKGAMPSLKRVVLRLRSNLRIQNLPKRVRVHLLDPYL</sequence>
<dbReference type="Gene3D" id="1.20.5.4130">
    <property type="match status" value="1"/>
</dbReference>
<evidence type="ECO:0000259" key="4">
    <source>
        <dbReference type="Pfam" id="PF00931"/>
    </source>
</evidence>
<evidence type="ECO:0000256" key="3">
    <source>
        <dbReference type="ARBA" id="ARBA00022821"/>
    </source>
</evidence>
<dbReference type="PANTHER" id="PTHR23155">
    <property type="entry name" value="DISEASE RESISTANCE PROTEIN RP"/>
    <property type="match status" value="1"/>
</dbReference>
<evidence type="ECO:0000313" key="8">
    <source>
        <dbReference type="EMBL" id="RWR84278.1"/>
    </source>
</evidence>
<dbReference type="GO" id="GO:0098542">
    <property type="term" value="P:defense response to other organism"/>
    <property type="evidence" value="ECO:0007669"/>
    <property type="project" value="TreeGrafter"/>
</dbReference>
<dbReference type="InterPro" id="IPR041118">
    <property type="entry name" value="Rx_N"/>
</dbReference>
<dbReference type="EMBL" id="QPKB01000005">
    <property type="protein sequence ID" value="RWR84278.1"/>
    <property type="molecule type" value="Genomic_DNA"/>
</dbReference>
<dbReference type="InterPro" id="IPR038005">
    <property type="entry name" value="RX-like_CC"/>
</dbReference>
<dbReference type="Proteomes" id="UP000283530">
    <property type="component" value="Unassembled WGS sequence"/>
</dbReference>
<dbReference type="InterPro" id="IPR055414">
    <property type="entry name" value="LRR_R13L4/SHOC2-like"/>
</dbReference>
<dbReference type="SUPFAM" id="SSF52058">
    <property type="entry name" value="L domain-like"/>
    <property type="match status" value="1"/>
</dbReference>
<feature type="domain" description="Disease resistance R13L4/SHOC-2-like LRR" evidence="7">
    <location>
        <begin position="576"/>
        <end position="855"/>
    </location>
</feature>
<evidence type="ECO:0000313" key="9">
    <source>
        <dbReference type="Proteomes" id="UP000283530"/>
    </source>
</evidence>
<keyword evidence="2" id="KW-0547">Nucleotide-binding</keyword>
<evidence type="ECO:0000259" key="7">
    <source>
        <dbReference type="Pfam" id="PF23598"/>
    </source>
</evidence>
<name>A0A3S3NQ33_9MAGN</name>
<dbReference type="InterPro" id="IPR058922">
    <property type="entry name" value="WHD_DRP"/>
</dbReference>
<dbReference type="InterPro" id="IPR002182">
    <property type="entry name" value="NB-ARC"/>
</dbReference>
<dbReference type="FunFam" id="1.10.10.10:FF:000322">
    <property type="entry name" value="Probable disease resistance protein At1g63360"/>
    <property type="match status" value="1"/>
</dbReference>
<dbReference type="Pfam" id="PF23598">
    <property type="entry name" value="LRR_14"/>
    <property type="match status" value="1"/>
</dbReference>
<dbReference type="Gene3D" id="1.10.10.10">
    <property type="entry name" value="Winged helix-like DNA-binding domain superfamily/Winged helix DNA-binding domain"/>
    <property type="match status" value="1"/>
</dbReference>
<dbReference type="InterPro" id="IPR036388">
    <property type="entry name" value="WH-like_DNA-bd_sf"/>
</dbReference>
<feature type="domain" description="Disease resistance N-terminal" evidence="5">
    <location>
        <begin position="40"/>
        <end position="122"/>
    </location>
</feature>
<dbReference type="SUPFAM" id="SSF52540">
    <property type="entry name" value="P-loop containing nucleoside triphosphate hydrolases"/>
    <property type="match status" value="1"/>
</dbReference>
<accession>A0A3S3NQ33</accession>
<feature type="domain" description="NB-ARC" evidence="4">
    <location>
        <begin position="207"/>
        <end position="368"/>
    </location>
</feature>
<dbReference type="AlphaFoldDB" id="A0A3S3NQ33"/>
<keyword evidence="9" id="KW-1185">Reference proteome</keyword>
<evidence type="ECO:0000256" key="2">
    <source>
        <dbReference type="ARBA" id="ARBA00022741"/>
    </source>
</evidence>
<keyword evidence="3" id="KW-0611">Plant defense</keyword>
<dbReference type="Pfam" id="PF23559">
    <property type="entry name" value="WHD_DRP"/>
    <property type="match status" value="1"/>
</dbReference>
<dbReference type="Pfam" id="PF18052">
    <property type="entry name" value="Rx_N"/>
    <property type="match status" value="1"/>
</dbReference>
<gene>
    <name evidence="8" type="ORF">CKAN_01307500</name>
</gene>
<dbReference type="InterPro" id="IPR042197">
    <property type="entry name" value="Apaf_helical"/>
</dbReference>
<dbReference type="CDD" id="cd14798">
    <property type="entry name" value="RX-CC_like"/>
    <property type="match status" value="1"/>
</dbReference>
<protein>
    <submittedName>
        <fullName evidence="8">Putative disease resistance protein</fullName>
    </submittedName>
</protein>
<dbReference type="OrthoDB" id="646178at2759"/>
<dbReference type="GO" id="GO:0043531">
    <property type="term" value="F:ADP binding"/>
    <property type="evidence" value="ECO:0007669"/>
    <property type="project" value="InterPro"/>
</dbReference>
<dbReference type="PRINTS" id="PR00364">
    <property type="entry name" value="DISEASERSIST"/>
</dbReference>
<dbReference type="Pfam" id="PF00931">
    <property type="entry name" value="NB-ARC"/>
    <property type="match status" value="1"/>
</dbReference>
<dbReference type="Gene3D" id="3.40.50.300">
    <property type="entry name" value="P-loop containing nucleotide triphosphate hydrolases"/>
    <property type="match status" value="1"/>
</dbReference>
<dbReference type="PANTHER" id="PTHR23155:SF1205">
    <property type="entry name" value="DISEASE RESISTANCE PROTEIN RPM1"/>
    <property type="match status" value="1"/>
</dbReference>
<evidence type="ECO:0000259" key="5">
    <source>
        <dbReference type="Pfam" id="PF18052"/>
    </source>
</evidence>
<proteinExistence type="predicted"/>